<reference evidence="1 2" key="1">
    <citation type="submission" date="2016-10" db="EMBL/GenBank/DDBJ databases">
        <authorList>
            <person name="Varghese N."/>
            <person name="Submissions S."/>
        </authorList>
    </citation>
    <scope>NUCLEOTIDE SEQUENCE [LARGE SCALE GENOMIC DNA]</scope>
    <source>
        <strain evidence="1 2">CGMCC 1.6501</strain>
    </source>
</reference>
<name>A0AA94HCH0_9STAP</name>
<sequence length="34" mass="3957">MLEYRNIPALTARMHNNILYNKNLDVTTIGCHLI</sequence>
<dbReference type="Proteomes" id="UP000183090">
    <property type="component" value="Unassembled WGS sequence"/>
</dbReference>
<gene>
    <name evidence="1" type="ORF">SAMN05216235_0488</name>
</gene>
<dbReference type="AlphaFoldDB" id="A0AA94HCH0"/>
<evidence type="ECO:0000313" key="2">
    <source>
        <dbReference type="Proteomes" id="UP000183090"/>
    </source>
</evidence>
<protein>
    <submittedName>
        <fullName evidence="1">Uncharacterized protein</fullName>
    </submittedName>
</protein>
<comment type="caution">
    <text evidence="1">The sequence shown here is derived from an EMBL/GenBank/DDBJ whole genome shotgun (WGS) entry which is preliminary data.</text>
</comment>
<proteinExistence type="predicted"/>
<evidence type="ECO:0000313" key="1">
    <source>
        <dbReference type="EMBL" id="SFK56934.1"/>
    </source>
</evidence>
<accession>A0AA94HCH0</accession>
<dbReference type="EMBL" id="FOTB01000001">
    <property type="protein sequence ID" value="SFK56934.1"/>
    <property type="molecule type" value="Genomic_DNA"/>
</dbReference>
<organism evidence="1 2">
    <name type="scientific">Salinicoccus halodurans</name>
    <dbReference type="NCBI Taxonomy" id="407035"/>
    <lineage>
        <taxon>Bacteria</taxon>
        <taxon>Bacillati</taxon>
        <taxon>Bacillota</taxon>
        <taxon>Bacilli</taxon>
        <taxon>Bacillales</taxon>
        <taxon>Staphylococcaceae</taxon>
        <taxon>Salinicoccus</taxon>
    </lineage>
</organism>